<accession>A0A8T2IQD1</accession>
<dbReference type="Proteomes" id="UP000812440">
    <property type="component" value="Chromosome 9"/>
</dbReference>
<proteinExistence type="predicted"/>
<dbReference type="AlphaFoldDB" id="A0A8T2IQD1"/>
<dbReference type="EMBL" id="JAACNH010000009">
    <property type="protein sequence ID" value="KAG8433290.1"/>
    <property type="molecule type" value="Genomic_DNA"/>
</dbReference>
<organism evidence="1 2">
    <name type="scientific">Hymenochirus boettgeri</name>
    <name type="common">Congo dwarf clawed frog</name>
    <dbReference type="NCBI Taxonomy" id="247094"/>
    <lineage>
        <taxon>Eukaryota</taxon>
        <taxon>Metazoa</taxon>
        <taxon>Chordata</taxon>
        <taxon>Craniata</taxon>
        <taxon>Vertebrata</taxon>
        <taxon>Euteleostomi</taxon>
        <taxon>Amphibia</taxon>
        <taxon>Batrachia</taxon>
        <taxon>Anura</taxon>
        <taxon>Pipoidea</taxon>
        <taxon>Pipidae</taxon>
        <taxon>Pipinae</taxon>
        <taxon>Hymenochirus</taxon>
    </lineage>
</organism>
<evidence type="ECO:0000313" key="2">
    <source>
        <dbReference type="Proteomes" id="UP000812440"/>
    </source>
</evidence>
<reference evidence="1" key="1">
    <citation type="thesis" date="2020" institute="ProQuest LLC" country="789 East Eisenhower Parkway, Ann Arbor, MI, USA">
        <title>Comparative Genomics and Chromosome Evolution.</title>
        <authorList>
            <person name="Mudd A.B."/>
        </authorList>
    </citation>
    <scope>NUCLEOTIDE SEQUENCE</scope>
    <source>
        <strain evidence="1">Female2</strain>
        <tissue evidence="1">Blood</tissue>
    </source>
</reference>
<evidence type="ECO:0000313" key="1">
    <source>
        <dbReference type="EMBL" id="KAG8433290.1"/>
    </source>
</evidence>
<protein>
    <submittedName>
        <fullName evidence="1">Uncharacterized protein</fullName>
    </submittedName>
</protein>
<name>A0A8T2IQD1_9PIPI</name>
<sequence>MFLNPQFCAFELLQVLHTSPQGGERINKGHRDCDVFATDQSDVDGGAYRTDVRNKIIIKKKSQRNFPRKNTKQTATIFFFI</sequence>
<keyword evidence="2" id="KW-1185">Reference proteome</keyword>
<comment type="caution">
    <text evidence="1">The sequence shown here is derived from an EMBL/GenBank/DDBJ whole genome shotgun (WGS) entry which is preliminary data.</text>
</comment>
<gene>
    <name evidence="1" type="ORF">GDO86_017539</name>
</gene>